<evidence type="ECO:0000256" key="6">
    <source>
        <dbReference type="ARBA" id="ARBA00022898"/>
    </source>
</evidence>
<dbReference type="SUPFAM" id="SSF51419">
    <property type="entry name" value="PLP-binding barrel"/>
    <property type="match status" value="1"/>
</dbReference>
<dbReference type="InterPro" id="IPR011079">
    <property type="entry name" value="Ala_racemase_C"/>
</dbReference>
<dbReference type="RefSeq" id="WP_143869808.1">
    <property type="nucleotide sequence ID" value="NZ_CP041660.1"/>
</dbReference>
<dbReference type="GO" id="GO:0008784">
    <property type="term" value="F:alanine racemase activity"/>
    <property type="evidence" value="ECO:0007669"/>
    <property type="project" value="UniProtKB-EC"/>
</dbReference>
<evidence type="ECO:0000313" key="12">
    <source>
        <dbReference type="Proteomes" id="UP001467690"/>
    </source>
</evidence>
<evidence type="ECO:0000256" key="7">
    <source>
        <dbReference type="ARBA" id="ARBA00023235"/>
    </source>
</evidence>
<evidence type="ECO:0000256" key="8">
    <source>
        <dbReference type="ARBA" id="ARBA00037912"/>
    </source>
</evidence>
<protein>
    <recommendedName>
        <fullName evidence="5 9">Alanine racemase</fullName>
        <ecNumber evidence="5 9">5.1.1.1</ecNumber>
    </recommendedName>
</protein>
<evidence type="ECO:0000256" key="3">
    <source>
        <dbReference type="ARBA" id="ARBA00004752"/>
    </source>
</evidence>
<dbReference type="PANTHER" id="PTHR30511:SF4">
    <property type="entry name" value="ALANINE RACEMASE, BIOSYNTHETIC"/>
    <property type="match status" value="1"/>
</dbReference>
<feature type="modified residue" description="N6-(pyridoxal phosphate)lysine" evidence="9">
    <location>
        <position position="34"/>
    </location>
</feature>
<dbReference type="InterPro" id="IPR020622">
    <property type="entry name" value="Ala_racemase_pyridoxalP-BS"/>
</dbReference>
<proteinExistence type="inferred from homology"/>
<comment type="similarity">
    <text evidence="4 9">Belongs to the alanine racemase family.</text>
</comment>
<dbReference type="InterPro" id="IPR000821">
    <property type="entry name" value="Ala_racemase"/>
</dbReference>
<comment type="function">
    <text evidence="9">Catalyzes the interconversion of L-alanine and D-alanine. May also act on other amino acids.</text>
</comment>
<gene>
    <name evidence="11" type="primary">alr</name>
    <name evidence="11" type="ORF">ABS311_14880</name>
</gene>
<keyword evidence="7 9" id="KW-0413">Isomerase</keyword>
<comment type="catalytic activity">
    <reaction evidence="1 9">
        <text>L-alanine = D-alanine</text>
        <dbReference type="Rhea" id="RHEA:20249"/>
        <dbReference type="ChEBI" id="CHEBI:57416"/>
        <dbReference type="ChEBI" id="CHEBI:57972"/>
        <dbReference type="EC" id="5.1.1.1"/>
    </reaction>
</comment>
<dbReference type="SUPFAM" id="SSF50621">
    <property type="entry name" value="Alanine racemase C-terminal domain-like"/>
    <property type="match status" value="1"/>
</dbReference>
<evidence type="ECO:0000313" key="11">
    <source>
        <dbReference type="EMBL" id="MER2493164.1"/>
    </source>
</evidence>
<keyword evidence="6 9" id="KW-0663">Pyridoxal phosphate</keyword>
<dbReference type="PANTHER" id="PTHR30511">
    <property type="entry name" value="ALANINE RACEMASE"/>
    <property type="match status" value="1"/>
</dbReference>
<feature type="active site" description="Proton acceptor; specific for L-alanine" evidence="9">
    <location>
        <position position="258"/>
    </location>
</feature>
<dbReference type="SMART" id="SM01005">
    <property type="entry name" value="Ala_racemase_C"/>
    <property type="match status" value="1"/>
</dbReference>
<dbReference type="Proteomes" id="UP001467690">
    <property type="component" value="Unassembled WGS sequence"/>
</dbReference>
<feature type="active site" description="Proton acceptor; specific for D-alanine" evidence="9">
    <location>
        <position position="34"/>
    </location>
</feature>
<dbReference type="Pfam" id="PF01168">
    <property type="entry name" value="Ala_racemase_N"/>
    <property type="match status" value="1"/>
</dbReference>
<evidence type="ECO:0000256" key="9">
    <source>
        <dbReference type="HAMAP-Rule" id="MF_01201"/>
    </source>
</evidence>
<comment type="pathway">
    <text evidence="3">Cell wall biogenesis; peptidoglycan biosynthesis.</text>
</comment>
<dbReference type="InterPro" id="IPR001608">
    <property type="entry name" value="Ala_racemase_N"/>
</dbReference>
<evidence type="ECO:0000256" key="1">
    <source>
        <dbReference type="ARBA" id="ARBA00000316"/>
    </source>
</evidence>
<evidence type="ECO:0000256" key="4">
    <source>
        <dbReference type="ARBA" id="ARBA00007880"/>
    </source>
</evidence>
<feature type="domain" description="Alanine racemase C-terminal" evidence="10">
    <location>
        <begin position="237"/>
        <end position="361"/>
    </location>
</feature>
<feature type="binding site" evidence="9">
    <location>
        <position position="129"/>
    </location>
    <ligand>
        <name>substrate</name>
    </ligand>
</feature>
<dbReference type="Gene3D" id="2.40.37.10">
    <property type="entry name" value="Lyase, Ornithine Decarboxylase, Chain A, domain 1"/>
    <property type="match status" value="1"/>
</dbReference>
<dbReference type="InterPro" id="IPR029066">
    <property type="entry name" value="PLP-binding_barrel"/>
</dbReference>
<dbReference type="PROSITE" id="PS00395">
    <property type="entry name" value="ALANINE_RACEMASE"/>
    <property type="match status" value="1"/>
</dbReference>
<comment type="cofactor">
    <cofactor evidence="2 9">
        <name>pyridoxal 5'-phosphate</name>
        <dbReference type="ChEBI" id="CHEBI:597326"/>
    </cofactor>
</comment>
<dbReference type="EC" id="5.1.1.1" evidence="5 9"/>
<evidence type="ECO:0000256" key="5">
    <source>
        <dbReference type="ARBA" id="ARBA00013089"/>
    </source>
</evidence>
<dbReference type="Pfam" id="PF00842">
    <property type="entry name" value="Ala_racemase_C"/>
    <property type="match status" value="1"/>
</dbReference>
<accession>A0ABV1RJS4</accession>
<organism evidence="11 12">
    <name type="scientific">Catenovulum sediminis</name>
    <dbReference type="NCBI Taxonomy" id="1740262"/>
    <lineage>
        <taxon>Bacteria</taxon>
        <taxon>Pseudomonadati</taxon>
        <taxon>Pseudomonadota</taxon>
        <taxon>Gammaproteobacteria</taxon>
        <taxon>Alteromonadales</taxon>
        <taxon>Alteromonadaceae</taxon>
        <taxon>Catenovulum</taxon>
    </lineage>
</organism>
<keyword evidence="12" id="KW-1185">Reference proteome</keyword>
<comment type="caution">
    <text evidence="11">The sequence shown here is derived from an EMBL/GenBank/DDBJ whole genome shotgun (WGS) entry which is preliminary data.</text>
</comment>
<evidence type="ECO:0000256" key="2">
    <source>
        <dbReference type="ARBA" id="ARBA00001933"/>
    </source>
</evidence>
<dbReference type="EMBL" id="JBELOE010000254">
    <property type="protein sequence ID" value="MER2493164.1"/>
    <property type="molecule type" value="Genomic_DNA"/>
</dbReference>
<dbReference type="HAMAP" id="MF_01201">
    <property type="entry name" value="Ala_racemase"/>
    <property type="match status" value="1"/>
</dbReference>
<feature type="binding site" evidence="9">
    <location>
        <position position="306"/>
    </location>
    <ligand>
        <name>substrate</name>
    </ligand>
</feature>
<evidence type="ECO:0000259" key="10">
    <source>
        <dbReference type="SMART" id="SM01005"/>
    </source>
</evidence>
<dbReference type="InterPro" id="IPR009006">
    <property type="entry name" value="Ala_racemase/Decarboxylase_C"/>
</dbReference>
<dbReference type="NCBIfam" id="TIGR00492">
    <property type="entry name" value="alr"/>
    <property type="match status" value="1"/>
</dbReference>
<dbReference type="PRINTS" id="PR00992">
    <property type="entry name" value="ALARACEMASE"/>
</dbReference>
<name>A0ABV1RJS4_9ALTE</name>
<dbReference type="Gene3D" id="3.20.20.10">
    <property type="entry name" value="Alanine racemase"/>
    <property type="match status" value="1"/>
</dbReference>
<dbReference type="CDD" id="cd06827">
    <property type="entry name" value="PLPDE_III_AR_proteobact"/>
    <property type="match status" value="1"/>
</dbReference>
<reference evidence="11 12" key="1">
    <citation type="submission" date="2024-06" db="EMBL/GenBank/DDBJ databases">
        <authorList>
            <person name="Chen R.Y."/>
        </authorList>
    </citation>
    <scope>NUCLEOTIDE SEQUENCE [LARGE SCALE GENOMIC DNA]</scope>
    <source>
        <strain evidence="11 12">D2</strain>
    </source>
</reference>
<sequence length="363" mass="40107">MKTAVAEINLSALNHNLNVVIKHCPNSKILAVCKANGYGHGIVEVATALNAANAYGVARLEEAIELRNAGITKPIVLLEGFFNTQDIALIAKHKITICLQNHWQLSQLEQAQIKPSEPLWLKVDSGMTRLGFYHHEVEQALSRLEKLNYTISETVLSSHFACADELDNPLTNSQLKRFNEILATHSKQKALQASMANSAAVLTLPEAHFDWVRPGIMLYGISPMLYSHADEYQLKPVMTLKSKLISVKKVPAGTYIGYGARWLTQAETHIGVVAIGYGDGYPRHAKDGTPVYINGRIVPLVGRVSMDMITVDLGQDCQDKVGDAVTLWGENLPIELVAENSDTIAYELVCQITQRVEKHYINQ</sequence>
<comment type="pathway">
    <text evidence="8 9">Amino-acid biosynthesis; D-alanine biosynthesis; D-alanine from L-alanine: step 1/1.</text>
</comment>